<dbReference type="SUPFAM" id="SSF81653">
    <property type="entry name" value="Calcium ATPase, transduction domain A"/>
    <property type="match status" value="1"/>
</dbReference>
<evidence type="ECO:0000256" key="6">
    <source>
        <dbReference type="ARBA" id="ARBA00022840"/>
    </source>
</evidence>
<dbReference type="Gene3D" id="3.40.50.1000">
    <property type="entry name" value="HAD superfamily/HAD-like"/>
    <property type="match status" value="1"/>
</dbReference>
<feature type="transmembrane region" description="Helical" evidence="10">
    <location>
        <begin position="831"/>
        <end position="850"/>
    </location>
</feature>
<dbReference type="Pfam" id="PF00122">
    <property type="entry name" value="E1-E2_ATPase"/>
    <property type="match status" value="1"/>
</dbReference>
<dbReference type="InterPro" id="IPR050510">
    <property type="entry name" value="Cation_transp_ATPase_P-type"/>
</dbReference>
<dbReference type="Proteomes" id="UP001449582">
    <property type="component" value="Unassembled WGS sequence"/>
</dbReference>
<evidence type="ECO:0000256" key="2">
    <source>
        <dbReference type="ARBA" id="ARBA00005675"/>
    </source>
</evidence>
<feature type="domain" description="Cation-transporting P-type ATPase N-terminal" evidence="11">
    <location>
        <begin position="1"/>
        <end position="49"/>
    </location>
</feature>
<dbReference type="SUPFAM" id="SSF81660">
    <property type="entry name" value="Metal cation-transporting ATPase, ATP-binding domain N"/>
    <property type="match status" value="1"/>
</dbReference>
<dbReference type="InterPro" id="IPR023214">
    <property type="entry name" value="HAD_sf"/>
</dbReference>
<dbReference type="SFLD" id="SFLDS00003">
    <property type="entry name" value="Haloacid_Dehalogenase"/>
    <property type="match status" value="1"/>
</dbReference>
<organism evidence="12 13">
    <name type="scientific">Ureaplasma ceti</name>
    <dbReference type="NCBI Taxonomy" id="3119530"/>
    <lineage>
        <taxon>Bacteria</taxon>
        <taxon>Bacillati</taxon>
        <taxon>Mycoplasmatota</taxon>
        <taxon>Mycoplasmoidales</taxon>
        <taxon>Mycoplasmoidaceae</taxon>
        <taxon>Ureaplasma</taxon>
    </lineage>
</organism>
<feature type="transmembrane region" description="Helical" evidence="10">
    <location>
        <begin position="696"/>
        <end position="714"/>
    </location>
</feature>
<dbReference type="Pfam" id="PF00690">
    <property type="entry name" value="Cation_ATPase_N"/>
    <property type="match status" value="1"/>
</dbReference>
<comment type="caution">
    <text evidence="12">The sequence shown here is derived from an EMBL/GenBank/DDBJ whole genome shotgun (WGS) entry which is preliminary data.</text>
</comment>
<dbReference type="Pfam" id="PF00689">
    <property type="entry name" value="Cation_ATPase_C"/>
    <property type="match status" value="1"/>
</dbReference>
<evidence type="ECO:0000256" key="3">
    <source>
        <dbReference type="ARBA" id="ARBA00022475"/>
    </source>
</evidence>
<dbReference type="Gene3D" id="1.20.1110.10">
    <property type="entry name" value="Calcium-transporting ATPase, transmembrane domain"/>
    <property type="match status" value="1"/>
</dbReference>
<evidence type="ECO:0000256" key="9">
    <source>
        <dbReference type="ARBA" id="ARBA00023136"/>
    </source>
</evidence>
<dbReference type="Pfam" id="PF13246">
    <property type="entry name" value="Cation_ATPase"/>
    <property type="match status" value="1"/>
</dbReference>
<dbReference type="Gene3D" id="3.40.1110.10">
    <property type="entry name" value="Calcium-transporting ATPase, cytoplasmic domain N"/>
    <property type="match status" value="1"/>
</dbReference>
<dbReference type="InterPro" id="IPR036412">
    <property type="entry name" value="HAD-like_sf"/>
</dbReference>
<feature type="transmembrane region" description="Helical" evidence="10">
    <location>
        <begin position="788"/>
        <end position="810"/>
    </location>
</feature>
<keyword evidence="8 10" id="KW-1133">Transmembrane helix</keyword>
<feature type="transmembrane region" description="Helical" evidence="10">
    <location>
        <begin position="743"/>
        <end position="768"/>
    </location>
</feature>
<evidence type="ECO:0000256" key="1">
    <source>
        <dbReference type="ARBA" id="ARBA00004651"/>
    </source>
</evidence>
<dbReference type="EMBL" id="BAABQM010000003">
    <property type="protein sequence ID" value="GAA5414808.1"/>
    <property type="molecule type" value="Genomic_DNA"/>
</dbReference>
<dbReference type="InterPro" id="IPR001757">
    <property type="entry name" value="P_typ_ATPase"/>
</dbReference>
<dbReference type="SFLD" id="SFLDG00002">
    <property type="entry name" value="C1.7:_P-type_atpase_like"/>
    <property type="match status" value="1"/>
</dbReference>
<dbReference type="InterPro" id="IPR023299">
    <property type="entry name" value="ATPase_P-typ_cyto_dom_N"/>
</dbReference>
<dbReference type="InterPro" id="IPR006068">
    <property type="entry name" value="ATPase_P-typ_cation-transptr_C"/>
</dbReference>
<dbReference type="SFLD" id="SFLDF00027">
    <property type="entry name" value="p-type_atpase"/>
    <property type="match status" value="1"/>
</dbReference>
<dbReference type="InterPro" id="IPR018303">
    <property type="entry name" value="ATPase_P-typ_P_site"/>
</dbReference>
<name>A0ABP9UC89_9BACT</name>
<keyword evidence="13" id="KW-1185">Reference proteome</keyword>
<dbReference type="InterPro" id="IPR023298">
    <property type="entry name" value="ATPase_P-typ_TM_dom_sf"/>
</dbReference>
<keyword evidence="7" id="KW-1278">Translocase</keyword>
<protein>
    <submittedName>
        <fullName evidence="12">Cation-translocating P-type ATPase</fullName>
    </submittedName>
</protein>
<dbReference type="InterPro" id="IPR059000">
    <property type="entry name" value="ATPase_P-type_domA"/>
</dbReference>
<evidence type="ECO:0000313" key="12">
    <source>
        <dbReference type="EMBL" id="GAA5414808.1"/>
    </source>
</evidence>
<feature type="transmembrane region" description="Helical" evidence="10">
    <location>
        <begin position="870"/>
        <end position="895"/>
    </location>
</feature>
<gene>
    <name evidence="12" type="ORF">UREOM_5190</name>
</gene>
<comment type="similarity">
    <text evidence="2">Belongs to the cation transport ATPase (P-type) (TC 3.A.3) family. Type IIA subfamily.</text>
</comment>
<keyword evidence="9 10" id="KW-0472">Membrane</keyword>
<evidence type="ECO:0000256" key="8">
    <source>
        <dbReference type="ARBA" id="ARBA00022989"/>
    </source>
</evidence>
<dbReference type="InterPro" id="IPR008250">
    <property type="entry name" value="ATPase_P-typ_transduc_dom_A_sf"/>
</dbReference>
<keyword evidence="6" id="KW-0067">ATP-binding</keyword>
<keyword evidence="3" id="KW-1003">Cell membrane</keyword>
<evidence type="ECO:0000259" key="11">
    <source>
        <dbReference type="SMART" id="SM00831"/>
    </source>
</evidence>
<feature type="transmembrane region" description="Helical" evidence="10">
    <location>
        <begin position="33"/>
        <end position="57"/>
    </location>
</feature>
<dbReference type="InterPro" id="IPR004014">
    <property type="entry name" value="ATPase_P-typ_cation-transptr_N"/>
</dbReference>
<feature type="transmembrane region" description="Helical" evidence="10">
    <location>
        <begin position="275"/>
        <end position="300"/>
    </location>
</feature>
<dbReference type="PRINTS" id="PR00120">
    <property type="entry name" value="HATPASE"/>
</dbReference>
<evidence type="ECO:0000256" key="5">
    <source>
        <dbReference type="ARBA" id="ARBA00022741"/>
    </source>
</evidence>
<dbReference type="PRINTS" id="PR00119">
    <property type="entry name" value="CATATPASE"/>
</dbReference>
<dbReference type="PROSITE" id="PS00154">
    <property type="entry name" value="ATPASE_E1_E2"/>
    <property type="match status" value="1"/>
</dbReference>
<dbReference type="NCBIfam" id="TIGR01494">
    <property type="entry name" value="ATPase_P-type"/>
    <property type="match status" value="3"/>
</dbReference>
<dbReference type="Gene3D" id="2.70.150.10">
    <property type="entry name" value="Calcium-transporting ATPase, cytoplasmic transduction domain A"/>
    <property type="match status" value="1"/>
</dbReference>
<keyword evidence="4 10" id="KW-0812">Transmembrane</keyword>
<dbReference type="SUPFAM" id="SSF56784">
    <property type="entry name" value="HAD-like"/>
    <property type="match status" value="1"/>
</dbReference>
<dbReference type="SUPFAM" id="SSF81665">
    <property type="entry name" value="Calcium ATPase, transmembrane domain M"/>
    <property type="match status" value="1"/>
</dbReference>
<comment type="subcellular location">
    <subcellularLocation>
        <location evidence="1">Cell membrane</location>
        <topology evidence="1">Multi-pass membrane protein</topology>
    </subcellularLocation>
</comment>
<reference evidence="12" key="1">
    <citation type="submission" date="2024-02" db="EMBL/GenBank/DDBJ databases">
        <title>Draft genome sequence of new strains in genus Ureaplasma.</title>
        <authorList>
            <person name="Nakajima Y."/>
            <person name="Segawa T."/>
        </authorList>
    </citation>
    <scope>NUCLEOTIDE SEQUENCE [LARGE SCALE GENOMIC DNA]</scope>
    <source>
        <strain evidence="12">OM1</strain>
    </source>
</reference>
<evidence type="ECO:0000256" key="10">
    <source>
        <dbReference type="SAM" id="Phobius"/>
    </source>
</evidence>
<evidence type="ECO:0000256" key="7">
    <source>
        <dbReference type="ARBA" id="ARBA00022967"/>
    </source>
</evidence>
<dbReference type="PANTHER" id="PTHR43294:SF21">
    <property type="entry name" value="CATION TRANSPORTING ATPASE"/>
    <property type="match status" value="1"/>
</dbReference>
<dbReference type="PANTHER" id="PTHR43294">
    <property type="entry name" value="SODIUM/POTASSIUM-TRANSPORTING ATPASE SUBUNIT ALPHA"/>
    <property type="match status" value="1"/>
</dbReference>
<feature type="transmembrane region" description="Helical" evidence="10">
    <location>
        <begin position="667"/>
        <end position="690"/>
    </location>
</feature>
<evidence type="ECO:0000313" key="13">
    <source>
        <dbReference type="Proteomes" id="UP001449582"/>
    </source>
</evidence>
<dbReference type="InterPro" id="IPR044492">
    <property type="entry name" value="P_typ_ATPase_HD_dom"/>
</dbReference>
<dbReference type="SMART" id="SM00831">
    <property type="entry name" value="Cation_ATPase_N"/>
    <property type="match status" value="1"/>
</dbReference>
<feature type="transmembrane region" description="Helical" evidence="10">
    <location>
        <begin position="69"/>
        <end position="87"/>
    </location>
</feature>
<proteinExistence type="inferred from homology"/>
<evidence type="ECO:0000256" key="4">
    <source>
        <dbReference type="ARBA" id="ARBA00022692"/>
    </source>
</evidence>
<accession>A0ABP9UC89</accession>
<keyword evidence="5" id="KW-0547">Nucleotide-binding</keyword>
<feature type="transmembrane region" description="Helical" evidence="10">
    <location>
        <begin position="236"/>
        <end position="255"/>
    </location>
</feature>
<sequence>MEESSALFGKNKLKEKKKDSLIIKILKQLKEPIIILLLIAAIISLVLAILGVCNALPEKTSTIENVTMFVEPAVILGIVAVNVVFSIKQEGKTEKALDSLKNLSAPTSKVIRDGQTIVIPSENIVVGDILVLDAGDQIAADGVLIEAANLKVEESVLTGESLPVDKDADYVSADNAPLGDKKEWVFSGTTLTNGRALARVRKVGMDTEVGKIAKLLNDEEVALTPLQKQIAKLSKWVGIIAVVVCIITFFVYLWAMTGYKGYDWSNTGESLNVSISLAIAVIPEGLLAVVTVILSISIQAMSKQNALIKRLPAVETLGSTSIICTDKTGTLTQNKMTIVKVWDVNHDDQLSDNFKDYEQLIKMGSLCNDTAISRESGKTEFIGDPTETSIVKCMYDQGWSYELLNSEYPRLNEIPFDSDRKMMTVIVRSDNPDYKYLIVIKGAPDQVFNACAVSSQDKVAIAKELNTEMGGNALRVLAVARKYVNTLPEVISPETIEKDLELVGLLGIIDPPRAEAKVAVAECKQAGIRTIMITGDHKNTASAIAKELGILEEGQLALSGSELDQMSDEELIANIEKYSVYARVSPNDKIRIVKAWKAKGKIVSMTGDGVNDAPSLKAADIGCAMGITGTDVAKNAASMILMDDNFSTIVKAIKTGREIMLNIKSSLVMILTANISNLIAFFIGMLVFIINPLNSLQLLWINVVSETLLGLAIAKNKRREKVMEFKPRLKDQFILDKHMMFKVLFFSCIVAAMALVAFFLGAGATTGFNYHEMIADPNFWKVLSPQGINIPAFSGSGLCFLTIGITLSLNGLCARTNGSIFTQSWADTKDMFLATCGSLSLIFLVAYVPKVNEVFNMDLYNMGAYSWFNVLPYIFGLVFIGSYELYKVIFHALYLDDGSKKGKVSSTKIISGITNNNSIKGITTNHEQTN</sequence>